<dbReference type="EMBL" id="ML119671">
    <property type="protein sequence ID" value="RPA82482.1"/>
    <property type="molecule type" value="Genomic_DNA"/>
</dbReference>
<feature type="compositionally biased region" description="Low complexity" evidence="1">
    <location>
        <begin position="132"/>
        <end position="158"/>
    </location>
</feature>
<name>A0A3N4I8S2_ASCIM</name>
<feature type="region of interest" description="Disordered" evidence="1">
    <location>
        <begin position="230"/>
        <end position="257"/>
    </location>
</feature>
<sequence length="257" mass="27671">MFSRSVLRLTTPLRPLRLQPIHVRTIYSDHSSNPGNFANRPRESVREAGSKGGHNSHGGGRPVGSHNKHPTQHHETTHESSPKTHATYQSSSDLNNMNYQETYSQSHPGPSSETSHSNNLSQSTRDDRTRFGSTNNSGSHSSGSHSSHQTHGSSVHHSNSSDTADFGRGSFSSGGTVRHGKGKTLDEMGSKRGRGRGYRGAEACRMRHKDGDQESSSNKCCRSCGRGLGHSGHGGMGCGRGRGEGESRCEMCKGHGE</sequence>
<proteinExistence type="predicted"/>
<dbReference type="InterPro" id="IPR019626">
    <property type="entry name" value="Stress-induced_KGG_rpt"/>
</dbReference>
<evidence type="ECO:0000256" key="1">
    <source>
        <dbReference type="SAM" id="MobiDB-lite"/>
    </source>
</evidence>
<dbReference type="OrthoDB" id="2137750at2759"/>
<dbReference type="Proteomes" id="UP000275078">
    <property type="component" value="Unassembled WGS sequence"/>
</dbReference>
<keyword evidence="3" id="KW-1185">Reference proteome</keyword>
<organism evidence="2 3">
    <name type="scientific">Ascobolus immersus RN42</name>
    <dbReference type="NCBI Taxonomy" id="1160509"/>
    <lineage>
        <taxon>Eukaryota</taxon>
        <taxon>Fungi</taxon>
        <taxon>Dikarya</taxon>
        <taxon>Ascomycota</taxon>
        <taxon>Pezizomycotina</taxon>
        <taxon>Pezizomycetes</taxon>
        <taxon>Pezizales</taxon>
        <taxon>Ascobolaceae</taxon>
        <taxon>Ascobolus</taxon>
    </lineage>
</organism>
<protein>
    <submittedName>
        <fullName evidence="2">Uncharacterized protein</fullName>
    </submittedName>
</protein>
<dbReference type="AlphaFoldDB" id="A0A3N4I8S2"/>
<feature type="region of interest" description="Disordered" evidence="1">
    <location>
        <begin position="27"/>
        <end position="200"/>
    </location>
</feature>
<feature type="compositionally biased region" description="Basic and acidic residues" evidence="1">
    <location>
        <begin position="40"/>
        <end position="49"/>
    </location>
</feature>
<evidence type="ECO:0000313" key="2">
    <source>
        <dbReference type="EMBL" id="RPA82482.1"/>
    </source>
</evidence>
<feature type="compositionally biased region" description="Basic and acidic residues" evidence="1">
    <location>
        <begin position="241"/>
        <end position="257"/>
    </location>
</feature>
<accession>A0A3N4I8S2</accession>
<feature type="compositionally biased region" description="Gly residues" evidence="1">
    <location>
        <begin position="230"/>
        <end position="240"/>
    </location>
</feature>
<reference evidence="2 3" key="1">
    <citation type="journal article" date="2018" name="Nat. Ecol. Evol.">
        <title>Pezizomycetes genomes reveal the molecular basis of ectomycorrhizal truffle lifestyle.</title>
        <authorList>
            <person name="Murat C."/>
            <person name="Payen T."/>
            <person name="Noel B."/>
            <person name="Kuo A."/>
            <person name="Morin E."/>
            <person name="Chen J."/>
            <person name="Kohler A."/>
            <person name="Krizsan K."/>
            <person name="Balestrini R."/>
            <person name="Da Silva C."/>
            <person name="Montanini B."/>
            <person name="Hainaut M."/>
            <person name="Levati E."/>
            <person name="Barry K.W."/>
            <person name="Belfiori B."/>
            <person name="Cichocki N."/>
            <person name="Clum A."/>
            <person name="Dockter R.B."/>
            <person name="Fauchery L."/>
            <person name="Guy J."/>
            <person name="Iotti M."/>
            <person name="Le Tacon F."/>
            <person name="Lindquist E.A."/>
            <person name="Lipzen A."/>
            <person name="Malagnac F."/>
            <person name="Mello A."/>
            <person name="Molinier V."/>
            <person name="Miyauchi S."/>
            <person name="Poulain J."/>
            <person name="Riccioni C."/>
            <person name="Rubini A."/>
            <person name="Sitrit Y."/>
            <person name="Splivallo R."/>
            <person name="Traeger S."/>
            <person name="Wang M."/>
            <person name="Zifcakova L."/>
            <person name="Wipf D."/>
            <person name="Zambonelli A."/>
            <person name="Paolocci F."/>
            <person name="Nowrousian M."/>
            <person name="Ottonello S."/>
            <person name="Baldrian P."/>
            <person name="Spatafora J.W."/>
            <person name="Henrissat B."/>
            <person name="Nagy L.G."/>
            <person name="Aury J.M."/>
            <person name="Wincker P."/>
            <person name="Grigoriev I.V."/>
            <person name="Bonfante P."/>
            <person name="Martin F.M."/>
        </authorList>
    </citation>
    <scope>NUCLEOTIDE SEQUENCE [LARGE SCALE GENOMIC DNA]</scope>
    <source>
        <strain evidence="2 3">RN42</strain>
    </source>
</reference>
<feature type="compositionally biased region" description="Polar residues" evidence="1">
    <location>
        <begin position="83"/>
        <end position="123"/>
    </location>
</feature>
<evidence type="ECO:0000313" key="3">
    <source>
        <dbReference type="Proteomes" id="UP000275078"/>
    </source>
</evidence>
<gene>
    <name evidence="2" type="ORF">BJ508DRAFT_375731</name>
</gene>
<feature type="compositionally biased region" description="Basic and acidic residues" evidence="1">
    <location>
        <begin position="72"/>
        <end position="82"/>
    </location>
</feature>
<feature type="compositionally biased region" description="Gly residues" evidence="1">
    <location>
        <begin position="50"/>
        <end position="62"/>
    </location>
</feature>
<dbReference type="Pfam" id="PF10685">
    <property type="entry name" value="KGG"/>
    <property type="match status" value="1"/>
</dbReference>